<evidence type="ECO:0000313" key="2">
    <source>
        <dbReference type="EMBL" id="BBD06804.1"/>
    </source>
</evidence>
<dbReference type="EMBL" id="AP017378">
    <property type="protein sequence ID" value="BBD06804.1"/>
    <property type="molecule type" value="Genomic_DNA"/>
</dbReference>
<sequence>MDYDYSPFNPVIWGAFIAAWAIIWVIGNTYRKKHHFGEDERQGK</sequence>
<gene>
    <name evidence="2" type="ORF">DFE_0078</name>
</gene>
<dbReference type="Proteomes" id="UP000269883">
    <property type="component" value="Chromosome"/>
</dbReference>
<protein>
    <submittedName>
        <fullName evidence="2">Uncharacterized protein</fullName>
    </submittedName>
</protein>
<reference evidence="2 3" key="1">
    <citation type="journal article" date="2018" name="Sci. Adv.">
        <title>Multi-heme cytochromes provide a pathway for survival in energy-limited environments.</title>
        <authorList>
            <person name="Deng X."/>
            <person name="Dohmae N."/>
            <person name="Nealson K.H."/>
            <person name="Hashimoto K."/>
            <person name="Okamoto A."/>
        </authorList>
    </citation>
    <scope>NUCLEOTIDE SEQUENCE [LARGE SCALE GENOMIC DNA]</scope>
    <source>
        <strain evidence="2 3">IS5</strain>
    </source>
</reference>
<organism evidence="2 3">
    <name type="scientific">Desulfovibrio ferrophilus</name>
    <dbReference type="NCBI Taxonomy" id="241368"/>
    <lineage>
        <taxon>Bacteria</taxon>
        <taxon>Pseudomonadati</taxon>
        <taxon>Thermodesulfobacteriota</taxon>
        <taxon>Desulfovibrionia</taxon>
        <taxon>Desulfovibrionales</taxon>
        <taxon>Desulfovibrionaceae</taxon>
        <taxon>Desulfovibrio</taxon>
    </lineage>
</organism>
<name>A0A2Z6AU97_9BACT</name>
<keyword evidence="1" id="KW-0472">Membrane</keyword>
<dbReference type="AlphaFoldDB" id="A0A2Z6AU97"/>
<keyword evidence="3" id="KW-1185">Reference proteome</keyword>
<proteinExistence type="predicted"/>
<dbReference type="KEGG" id="dfl:DFE_0078"/>
<feature type="transmembrane region" description="Helical" evidence="1">
    <location>
        <begin position="12"/>
        <end position="30"/>
    </location>
</feature>
<keyword evidence="1" id="KW-1133">Transmembrane helix</keyword>
<keyword evidence="1" id="KW-0812">Transmembrane</keyword>
<evidence type="ECO:0000256" key="1">
    <source>
        <dbReference type="SAM" id="Phobius"/>
    </source>
</evidence>
<accession>A0A2Z6AU97</accession>
<evidence type="ECO:0000313" key="3">
    <source>
        <dbReference type="Proteomes" id="UP000269883"/>
    </source>
</evidence>
<dbReference type="RefSeq" id="WP_269471679.1">
    <property type="nucleotide sequence ID" value="NZ_AP017378.1"/>
</dbReference>